<reference evidence="4" key="1">
    <citation type="submission" date="2020-11" db="EMBL/GenBank/DDBJ databases">
        <authorList>
            <consortium name="DOE Joint Genome Institute"/>
            <person name="Ahrendt S."/>
            <person name="Riley R."/>
            <person name="Andreopoulos W."/>
            <person name="LaButti K."/>
            <person name="Pangilinan J."/>
            <person name="Ruiz-duenas F.J."/>
            <person name="Barrasa J.M."/>
            <person name="Sanchez-Garcia M."/>
            <person name="Camarero S."/>
            <person name="Miyauchi S."/>
            <person name="Serrano A."/>
            <person name="Linde D."/>
            <person name="Babiker R."/>
            <person name="Drula E."/>
            <person name="Ayuso-Fernandez I."/>
            <person name="Pacheco R."/>
            <person name="Padilla G."/>
            <person name="Ferreira P."/>
            <person name="Barriuso J."/>
            <person name="Kellner H."/>
            <person name="Castanera R."/>
            <person name="Alfaro M."/>
            <person name="Ramirez L."/>
            <person name="Pisabarro A.G."/>
            <person name="Kuo A."/>
            <person name="Tritt A."/>
            <person name="Lipzen A."/>
            <person name="He G."/>
            <person name="Yan M."/>
            <person name="Ng V."/>
            <person name="Cullen D."/>
            <person name="Martin F."/>
            <person name="Rosso M.-N."/>
            <person name="Henrissat B."/>
            <person name="Hibbett D."/>
            <person name="Martinez A.T."/>
            <person name="Grigoriev I.V."/>
        </authorList>
    </citation>
    <scope>NUCLEOTIDE SEQUENCE</scope>
    <source>
        <strain evidence="4">AH 44721</strain>
    </source>
</reference>
<evidence type="ECO:0000256" key="1">
    <source>
        <dbReference type="ARBA" id="ARBA00009003"/>
    </source>
</evidence>
<feature type="region of interest" description="Disordered" evidence="2">
    <location>
        <begin position="464"/>
        <end position="495"/>
    </location>
</feature>
<dbReference type="InterPro" id="IPR029044">
    <property type="entry name" value="Nucleotide-diphossugar_trans"/>
</dbReference>
<dbReference type="OrthoDB" id="108365at2759"/>
<dbReference type="PANTHER" id="PTHR22851">
    <property type="entry name" value="U3 SMALL NUCLEOLAR RNA U3 SNORNA ASSOCIATED PROTEIN"/>
    <property type="match status" value="1"/>
</dbReference>
<evidence type="ECO:0000313" key="4">
    <source>
        <dbReference type="EMBL" id="KAF8878810.1"/>
    </source>
</evidence>
<evidence type="ECO:0000256" key="2">
    <source>
        <dbReference type="SAM" id="MobiDB-lite"/>
    </source>
</evidence>
<feature type="compositionally biased region" description="Low complexity" evidence="2">
    <location>
        <begin position="464"/>
        <end position="480"/>
    </location>
</feature>
<protein>
    <submittedName>
        <fullName evidence="4">Glycosyltransferase family 32 protein</fullName>
    </submittedName>
</protein>
<organism evidence="4 5">
    <name type="scientific">Gymnopilus junonius</name>
    <name type="common">Spectacular rustgill mushroom</name>
    <name type="synonym">Gymnopilus spectabilis subsp. junonius</name>
    <dbReference type="NCBI Taxonomy" id="109634"/>
    <lineage>
        <taxon>Eukaryota</taxon>
        <taxon>Fungi</taxon>
        <taxon>Dikarya</taxon>
        <taxon>Basidiomycota</taxon>
        <taxon>Agaricomycotina</taxon>
        <taxon>Agaricomycetes</taxon>
        <taxon>Agaricomycetidae</taxon>
        <taxon>Agaricales</taxon>
        <taxon>Agaricineae</taxon>
        <taxon>Hymenogastraceae</taxon>
        <taxon>Gymnopilus</taxon>
    </lineage>
</organism>
<keyword evidence="5" id="KW-1185">Reference proteome</keyword>
<feature type="transmembrane region" description="Helical" evidence="3">
    <location>
        <begin position="65"/>
        <end position="83"/>
    </location>
</feature>
<keyword evidence="3" id="KW-1133">Transmembrane helix</keyword>
<comment type="similarity">
    <text evidence="1">Belongs to the glycosyltransferase 32 family.</text>
</comment>
<dbReference type="GO" id="GO:0032040">
    <property type="term" value="C:small-subunit processome"/>
    <property type="evidence" value="ECO:0007669"/>
    <property type="project" value="TreeGrafter"/>
</dbReference>
<dbReference type="GO" id="GO:0000462">
    <property type="term" value="P:maturation of SSU-rRNA from tricistronic rRNA transcript (SSU-rRNA, 5.8S rRNA, LSU-rRNA)"/>
    <property type="evidence" value="ECO:0007669"/>
    <property type="project" value="TreeGrafter"/>
</dbReference>
<gene>
    <name evidence="4" type="ORF">CPB84DRAFT_1793867</name>
</gene>
<keyword evidence="3" id="KW-0472">Membrane</keyword>
<comment type="caution">
    <text evidence="4">The sequence shown here is derived from an EMBL/GenBank/DDBJ whole genome shotgun (WGS) entry which is preliminary data.</text>
</comment>
<dbReference type="SUPFAM" id="SSF53448">
    <property type="entry name" value="Nucleotide-diphospho-sugar transferases"/>
    <property type="match status" value="1"/>
</dbReference>
<dbReference type="AlphaFoldDB" id="A0A9P5NAQ1"/>
<dbReference type="Proteomes" id="UP000724874">
    <property type="component" value="Unassembled WGS sequence"/>
</dbReference>
<dbReference type="Gene3D" id="3.90.550.20">
    <property type="match status" value="1"/>
</dbReference>
<dbReference type="Pfam" id="PF04488">
    <property type="entry name" value="Gly_transf_sug"/>
    <property type="match status" value="1"/>
</dbReference>
<dbReference type="InterPro" id="IPR051733">
    <property type="entry name" value="WD_repeat_DCAF13/WDSOF1"/>
</dbReference>
<dbReference type="PANTHER" id="PTHR22851:SF1">
    <property type="entry name" value="GLYCOSYLTRANSFERASE FAMILY 32 PROTEIN"/>
    <property type="match status" value="1"/>
</dbReference>
<proteinExistence type="inferred from homology"/>
<evidence type="ECO:0000256" key="3">
    <source>
        <dbReference type="SAM" id="Phobius"/>
    </source>
</evidence>
<sequence>MSSELPYAIEEKLERQHKHHSSLSAWTRPVSLPIPGVRTRRLRILVPNAGPFTQLRMARMRRKRGPLLVALACLAVFFTVVVVTKSFGRSDWTDQWTASSSGEQPTLVFRREDLQRIWKWEVASGHYPSTHSIPIQIGLTKPLLNPATPRQPHRRKPSRYISPSADVVTEGRGVGPKRVYLDIQSHPPDVAYPPRPVPGSVADLDHVMKHCDFGKGKYVRDCLEMLRLGGGLDNGERIRREDSNDWKYIYVEHEDDTTYPDDEDDTSGSGRLQAPIYRKPGRKLADPDPNEGLLKRKGTEWEPRVKLPQTLIHRPAQNLPSPCDPENPRLFHMFWTGPFTDKPYLAILSFLFSQNTGIHLKEWPKDSKVCRPQFWLWINPGPAASVPNPTAVHDMFEQLKSSPWASPFLHPRFKNVIQFKLWNTTEQLDGIPEIKDEWRALRESLFNSGGHIISVKEKKPASSAALSGSANASEATTTSSGDEDDMLNRTGSKSSSSYDRLSVILSDMARFVLCHRFGGIYLDADTILLRDWEELWGWKGAFAYRWSRLENYNTAVLRMNKGSALGTFLFRTALKNGLDFHPMTVSRYTKDAYVEGLLLRLPDALFDAAWLNTENYQRDRPPQPYFTEFGDFFDTPTQNSAAPHALGIRGFFRGSYSYHFHNFWWKPFDTTRNFPDLGPRFKAGEDSAKAALRREKLLLLAAQKHASAATGATGIPAAVSSELDEDDVDRAAVPGFEGDEQDKRDLDWSVVIKRTFEAYLRGERPNMYGEWIEW</sequence>
<accession>A0A9P5NAQ1</accession>
<keyword evidence="3" id="KW-0812">Transmembrane</keyword>
<evidence type="ECO:0000313" key="5">
    <source>
        <dbReference type="Proteomes" id="UP000724874"/>
    </source>
</evidence>
<name>A0A9P5NAQ1_GYMJU</name>
<dbReference type="InterPro" id="IPR007577">
    <property type="entry name" value="GlycoTrfase_DXD_sugar-bd_CS"/>
</dbReference>
<dbReference type="EMBL" id="JADNYJ010000155">
    <property type="protein sequence ID" value="KAF8878810.1"/>
    <property type="molecule type" value="Genomic_DNA"/>
</dbReference>